<keyword evidence="3" id="KW-1185">Reference proteome</keyword>
<gene>
    <name evidence="2" type="ORF">F0562_011348</name>
</gene>
<reference evidence="2 3" key="1">
    <citation type="submission" date="2019-09" db="EMBL/GenBank/DDBJ databases">
        <title>A chromosome-level genome assembly of the Chinese tupelo Nyssa sinensis.</title>
        <authorList>
            <person name="Yang X."/>
            <person name="Kang M."/>
            <person name="Yang Y."/>
            <person name="Xiong H."/>
            <person name="Wang M."/>
            <person name="Zhang Z."/>
            <person name="Wang Z."/>
            <person name="Wu H."/>
            <person name="Ma T."/>
            <person name="Liu J."/>
            <person name="Xi Z."/>
        </authorList>
    </citation>
    <scope>NUCLEOTIDE SEQUENCE [LARGE SCALE GENOMIC DNA]</scope>
    <source>
        <strain evidence="2">J267</strain>
        <tissue evidence="2">Leaf</tissue>
    </source>
</reference>
<accession>A0A5J5A4D7</accession>
<evidence type="ECO:0000256" key="1">
    <source>
        <dbReference type="SAM" id="MobiDB-lite"/>
    </source>
</evidence>
<proteinExistence type="predicted"/>
<feature type="compositionally biased region" description="Polar residues" evidence="1">
    <location>
        <begin position="67"/>
        <end position="88"/>
    </location>
</feature>
<feature type="region of interest" description="Disordered" evidence="1">
    <location>
        <begin position="44"/>
        <end position="88"/>
    </location>
</feature>
<dbReference type="OrthoDB" id="1731569at2759"/>
<sequence>MLMSTAYYRTDLYERRLEEVPVTNFFGSVMETIHTDSAYKALSSRDSSGAEIKKSLHKSVGEDKQRTSMGSNVQQQQIGDSNTKDQQGTCPFTHTWNTFQQKMFPLGYHSEGTILISRENCVWEIIKGKH</sequence>
<name>A0A5J5A4D7_9ASTE</name>
<dbReference type="Proteomes" id="UP000325577">
    <property type="component" value="Linkage Group LG4"/>
</dbReference>
<feature type="compositionally biased region" description="Basic and acidic residues" evidence="1">
    <location>
        <begin position="51"/>
        <end position="66"/>
    </location>
</feature>
<evidence type="ECO:0000313" key="3">
    <source>
        <dbReference type="Proteomes" id="UP000325577"/>
    </source>
</evidence>
<dbReference type="AlphaFoldDB" id="A0A5J5A4D7"/>
<dbReference type="EMBL" id="CM018047">
    <property type="protein sequence ID" value="KAA8525014.1"/>
    <property type="molecule type" value="Genomic_DNA"/>
</dbReference>
<protein>
    <submittedName>
        <fullName evidence="2">Uncharacterized protein</fullName>
    </submittedName>
</protein>
<organism evidence="2 3">
    <name type="scientific">Nyssa sinensis</name>
    <dbReference type="NCBI Taxonomy" id="561372"/>
    <lineage>
        <taxon>Eukaryota</taxon>
        <taxon>Viridiplantae</taxon>
        <taxon>Streptophyta</taxon>
        <taxon>Embryophyta</taxon>
        <taxon>Tracheophyta</taxon>
        <taxon>Spermatophyta</taxon>
        <taxon>Magnoliopsida</taxon>
        <taxon>eudicotyledons</taxon>
        <taxon>Gunneridae</taxon>
        <taxon>Pentapetalae</taxon>
        <taxon>asterids</taxon>
        <taxon>Cornales</taxon>
        <taxon>Nyssaceae</taxon>
        <taxon>Nyssa</taxon>
    </lineage>
</organism>
<evidence type="ECO:0000313" key="2">
    <source>
        <dbReference type="EMBL" id="KAA8525014.1"/>
    </source>
</evidence>